<accession>A0A0F9VXL6</accession>
<reference evidence="1" key="1">
    <citation type="journal article" date="2015" name="Nature">
        <title>Complex archaea that bridge the gap between prokaryotes and eukaryotes.</title>
        <authorList>
            <person name="Spang A."/>
            <person name="Saw J.H."/>
            <person name="Jorgensen S.L."/>
            <person name="Zaremba-Niedzwiedzka K."/>
            <person name="Martijn J."/>
            <person name="Lind A.E."/>
            <person name="van Eijk R."/>
            <person name="Schleper C."/>
            <person name="Guy L."/>
            <person name="Ettema T.J."/>
        </authorList>
    </citation>
    <scope>NUCLEOTIDE SEQUENCE</scope>
</reference>
<gene>
    <name evidence="1" type="ORF">LCGC14_0431430</name>
</gene>
<proteinExistence type="predicted"/>
<organism evidence="1">
    <name type="scientific">marine sediment metagenome</name>
    <dbReference type="NCBI Taxonomy" id="412755"/>
    <lineage>
        <taxon>unclassified sequences</taxon>
        <taxon>metagenomes</taxon>
        <taxon>ecological metagenomes</taxon>
    </lineage>
</organism>
<protein>
    <submittedName>
        <fullName evidence="1">Uncharacterized protein</fullName>
    </submittedName>
</protein>
<evidence type="ECO:0000313" key="1">
    <source>
        <dbReference type="EMBL" id="KKN70448.1"/>
    </source>
</evidence>
<dbReference type="EMBL" id="LAZR01000403">
    <property type="protein sequence ID" value="KKN70448.1"/>
    <property type="molecule type" value="Genomic_DNA"/>
</dbReference>
<dbReference type="AlphaFoldDB" id="A0A0F9VXL6"/>
<sequence>MGVLTIIDRNKAGEFRLKGWSYEAIGKLYGVSRQRIHQVLTGYKSKNFQEYRKVYRRYYKTTENGKRLHRVAEKRLRQRVKKFVLSHYGNGQLACVSCSFHDIRALTIDHIEGGGNKHKAELKMQRGGSRFYNWLIKNDYPLGYQTLCMNCQLIKRFENSEW</sequence>
<name>A0A0F9VXL6_9ZZZZ</name>
<comment type="caution">
    <text evidence="1">The sequence shown here is derived from an EMBL/GenBank/DDBJ whole genome shotgun (WGS) entry which is preliminary data.</text>
</comment>